<organism evidence="2 3">
    <name type="scientific">Paxillus involutus ATCC 200175</name>
    <dbReference type="NCBI Taxonomy" id="664439"/>
    <lineage>
        <taxon>Eukaryota</taxon>
        <taxon>Fungi</taxon>
        <taxon>Dikarya</taxon>
        <taxon>Basidiomycota</taxon>
        <taxon>Agaricomycotina</taxon>
        <taxon>Agaricomycetes</taxon>
        <taxon>Agaricomycetidae</taxon>
        <taxon>Boletales</taxon>
        <taxon>Paxilineae</taxon>
        <taxon>Paxillaceae</taxon>
        <taxon>Paxillus</taxon>
    </lineage>
</organism>
<dbReference type="OrthoDB" id="2678855at2759"/>
<evidence type="ECO:0000256" key="1">
    <source>
        <dbReference type="SAM" id="MobiDB-lite"/>
    </source>
</evidence>
<dbReference type="Proteomes" id="UP000053647">
    <property type="component" value="Unassembled WGS sequence"/>
</dbReference>
<sequence length="165" mass="18721">MNEIFLPCINGQNASTELVVFSREANQPVSIAYPLLKHSGERILPDSIPGFLRKHHLYWECFCALLSHDPAPVRFTHDFKSGHLKAVCHHHISKCGFSLDLVKRRQTAAEESTYAHVHACESVFYQQINIPILLAEFHASMAMSRDGHNPPPLRAPCHRNDYPTK</sequence>
<evidence type="ECO:0000313" key="2">
    <source>
        <dbReference type="EMBL" id="KIJ11660.1"/>
    </source>
</evidence>
<keyword evidence="3" id="KW-1185">Reference proteome</keyword>
<dbReference type="HOGENOM" id="CLU_1714379_0_0_1"/>
<protein>
    <submittedName>
        <fullName evidence="2">Uncharacterized protein</fullName>
    </submittedName>
</protein>
<reference evidence="2 3" key="1">
    <citation type="submission" date="2014-06" db="EMBL/GenBank/DDBJ databases">
        <authorList>
            <consortium name="DOE Joint Genome Institute"/>
            <person name="Kuo A."/>
            <person name="Kohler A."/>
            <person name="Nagy L.G."/>
            <person name="Floudas D."/>
            <person name="Copeland A."/>
            <person name="Barry K.W."/>
            <person name="Cichocki N."/>
            <person name="Veneault-Fourrey C."/>
            <person name="LaButti K."/>
            <person name="Lindquist E.A."/>
            <person name="Lipzen A."/>
            <person name="Lundell T."/>
            <person name="Morin E."/>
            <person name="Murat C."/>
            <person name="Sun H."/>
            <person name="Tunlid A."/>
            <person name="Henrissat B."/>
            <person name="Grigoriev I.V."/>
            <person name="Hibbett D.S."/>
            <person name="Martin F."/>
            <person name="Nordberg H.P."/>
            <person name="Cantor M.N."/>
            <person name="Hua S.X."/>
        </authorList>
    </citation>
    <scope>NUCLEOTIDE SEQUENCE [LARGE SCALE GENOMIC DNA]</scope>
    <source>
        <strain evidence="2 3">ATCC 200175</strain>
    </source>
</reference>
<dbReference type="AlphaFoldDB" id="A0A0C9T7P4"/>
<name>A0A0C9T7P4_PAXIN</name>
<evidence type="ECO:0000313" key="3">
    <source>
        <dbReference type="Proteomes" id="UP000053647"/>
    </source>
</evidence>
<proteinExistence type="predicted"/>
<gene>
    <name evidence="2" type="ORF">PAXINDRAFT_157251</name>
</gene>
<dbReference type="EMBL" id="KN819375">
    <property type="protein sequence ID" value="KIJ11660.1"/>
    <property type="molecule type" value="Genomic_DNA"/>
</dbReference>
<reference evidence="3" key="2">
    <citation type="submission" date="2015-01" db="EMBL/GenBank/DDBJ databases">
        <title>Evolutionary Origins and Diversification of the Mycorrhizal Mutualists.</title>
        <authorList>
            <consortium name="DOE Joint Genome Institute"/>
            <consortium name="Mycorrhizal Genomics Consortium"/>
            <person name="Kohler A."/>
            <person name="Kuo A."/>
            <person name="Nagy L.G."/>
            <person name="Floudas D."/>
            <person name="Copeland A."/>
            <person name="Barry K.W."/>
            <person name="Cichocki N."/>
            <person name="Veneault-Fourrey C."/>
            <person name="LaButti K."/>
            <person name="Lindquist E.A."/>
            <person name="Lipzen A."/>
            <person name="Lundell T."/>
            <person name="Morin E."/>
            <person name="Murat C."/>
            <person name="Riley R."/>
            <person name="Ohm R."/>
            <person name="Sun H."/>
            <person name="Tunlid A."/>
            <person name="Henrissat B."/>
            <person name="Grigoriev I.V."/>
            <person name="Hibbett D.S."/>
            <person name="Martin F."/>
        </authorList>
    </citation>
    <scope>NUCLEOTIDE SEQUENCE [LARGE SCALE GENOMIC DNA]</scope>
    <source>
        <strain evidence="3">ATCC 200175</strain>
    </source>
</reference>
<feature type="region of interest" description="Disordered" evidence="1">
    <location>
        <begin position="145"/>
        <end position="165"/>
    </location>
</feature>
<accession>A0A0C9T7P4</accession>